<dbReference type="PANTHER" id="PTHR12993:SF30">
    <property type="entry name" value="N-ACETYL-ALPHA-D-GLUCOSAMINYL L-MALATE DEACETYLASE 1"/>
    <property type="match status" value="1"/>
</dbReference>
<accession>A0A518BW88</accession>
<dbReference type="SUPFAM" id="SSF102588">
    <property type="entry name" value="LmbE-like"/>
    <property type="match status" value="1"/>
</dbReference>
<reference evidence="1 2" key="1">
    <citation type="submission" date="2019-02" db="EMBL/GenBank/DDBJ databases">
        <title>Deep-cultivation of Planctomycetes and their phenomic and genomic characterization uncovers novel biology.</title>
        <authorList>
            <person name="Wiegand S."/>
            <person name="Jogler M."/>
            <person name="Boedeker C."/>
            <person name="Pinto D."/>
            <person name="Vollmers J."/>
            <person name="Rivas-Marin E."/>
            <person name="Kohn T."/>
            <person name="Peeters S.H."/>
            <person name="Heuer A."/>
            <person name="Rast P."/>
            <person name="Oberbeckmann S."/>
            <person name="Bunk B."/>
            <person name="Jeske O."/>
            <person name="Meyerdierks A."/>
            <person name="Storesund J.E."/>
            <person name="Kallscheuer N."/>
            <person name="Luecker S."/>
            <person name="Lage O.M."/>
            <person name="Pohl T."/>
            <person name="Merkel B.J."/>
            <person name="Hornburger P."/>
            <person name="Mueller R.-W."/>
            <person name="Bruemmer F."/>
            <person name="Labrenz M."/>
            <person name="Spormann A.M."/>
            <person name="Op den Camp H."/>
            <person name="Overmann J."/>
            <person name="Amann R."/>
            <person name="Jetten M.S.M."/>
            <person name="Mascher T."/>
            <person name="Medema M.H."/>
            <person name="Devos D.P."/>
            <person name="Kaster A.-K."/>
            <person name="Ovreas L."/>
            <person name="Rohde M."/>
            <person name="Galperin M.Y."/>
            <person name="Jogler C."/>
        </authorList>
    </citation>
    <scope>NUCLEOTIDE SEQUENCE [LARGE SCALE GENOMIC DNA]</scope>
    <source>
        <strain evidence="1 2">Pan265</strain>
    </source>
</reference>
<dbReference type="OrthoDB" id="9815144at2"/>
<protein>
    <submittedName>
        <fullName evidence="1">Glucosamine-6-phosphate deaminase-like protein</fullName>
    </submittedName>
</protein>
<evidence type="ECO:0000313" key="2">
    <source>
        <dbReference type="Proteomes" id="UP000320386"/>
    </source>
</evidence>
<dbReference type="InterPro" id="IPR003737">
    <property type="entry name" value="GlcNAc_PI_deacetylase-related"/>
</dbReference>
<name>A0A518BW88_9BACT</name>
<dbReference type="EMBL" id="CP036280">
    <property type="protein sequence ID" value="QDU71238.1"/>
    <property type="molecule type" value="Genomic_DNA"/>
</dbReference>
<dbReference type="Proteomes" id="UP000320386">
    <property type="component" value="Chromosome"/>
</dbReference>
<keyword evidence="2" id="KW-1185">Reference proteome</keyword>
<dbReference type="AlphaFoldDB" id="A0A518BW88"/>
<dbReference type="InterPro" id="IPR024078">
    <property type="entry name" value="LmbE-like_dom_sf"/>
</dbReference>
<sequence>MARIMVFGPHPDDQELGMGGTIVRFAEQGHDILLVDITSGEPTPHGSPEQREIEWNAATTILDGGTGRVTRTMIGLPNRSVEHTLEARHKVAGVIRTFAADILFVPYEQDAHPDHRATTRVVEDARFDAKLTKIDLPGEPIYPKWLFYYYCTHLRWVADPSFCIDITGQIETKIESIKAYETQFVIPEKNRRVVEWVRQMNGYIGSRIGTEYAEPFFTKEPLGLSGLDAVVM</sequence>
<dbReference type="RefSeq" id="WP_145445392.1">
    <property type="nucleotide sequence ID" value="NZ_CP036280.1"/>
</dbReference>
<gene>
    <name evidence="1" type="ORF">Pan265_10870</name>
</gene>
<dbReference type="GO" id="GO:0016811">
    <property type="term" value="F:hydrolase activity, acting on carbon-nitrogen (but not peptide) bonds, in linear amides"/>
    <property type="evidence" value="ECO:0007669"/>
    <property type="project" value="TreeGrafter"/>
</dbReference>
<dbReference type="KEGG" id="mcad:Pan265_10870"/>
<dbReference type="Gene3D" id="3.40.50.10320">
    <property type="entry name" value="LmbE-like"/>
    <property type="match status" value="1"/>
</dbReference>
<dbReference type="Pfam" id="PF02585">
    <property type="entry name" value="PIG-L"/>
    <property type="match status" value="1"/>
</dbReference>
<evidence type="ECO:0000313" key="1">
    <source>
        <dbReference type="EMBL" id="QDU71238.1"/>
    </source>
</evidence>
<proteinExistence type="predicted"/>
<organism evidence="1 2">
    <name type="scientific">Mucisphaera calidilacus</name>
    <dbReference type="NCBI Taxonomy" id="2527982"/>
    <lineage>
        <taxon>Bacteria</taxon>
        <taxon>Pseudomonadati</taxon>
        <taxon>Planctomycetota</taxon>
        <taxon>Phycisphaerae</taxon>
        <taxon>Phycisphaerales</taxon>
        <taxon>Phycisphaeraceae</taxon>
        <taxon>Mucisphaera</taxon>
    </lineage>
</organism>
<dbReference type="PANTHER" id="PTHR12993">
    <property type="entry name" value="N-ACETYLGLUCOSAMINYL-PHOSPHATIDYLINOSITOL DE-N-ACETYLASE-RELATED"/>
    <property type="match status" value="1"/>
</dbReference>